<evidence type="ECO:0000259" key="11">
    <source>
        <dbReference type="SMART" id="SM00245"/>
    </source>
</evidence>
<dbReference type="PANTHER" id="PTHR43253">
    <property type="entry name" value="TRICORN PROTEASE HOMOLOG 2-RELATED"/>
    <property type="match status" value="1"/>
</dbReference>
<dbReference type="RefSeq" id="WP_215241305.1">
    <property type="nucleotide sequence ID" value="NZ_CAJRAF010000002.1"/>
</dbReference>
<dbReference type="Gene3D" id="2.120.10.60">
    <property type="entry name" value="Tricorn protease N-terminal domain"/>
    <property type="match status" value="1"/>
</dbReference>
<evidence type="ECO:0000256" key="9">
    <source>
        <dbReference type="PIRSR" id="PIRSR036421-3"/>
    </source>
</evidence>
<comment type="subcellular location">
    <subcellularLocation>
        <location evidence="1 7">Cytoplasm</location>
    </subcellularLocation>
</comment>
<dbReference type="InterPro" id="IPR028204">
    <property type="entry name" value="Tricorn_C1"/>
</dbReference>
<evidence type="ECO:0000256" key="3">
    <source>
        <dbReference type="ARBA" id="ARBA00022490"/>
    </source>
</evidence>
<accession>A0A916JG92</accession>
<evidence type="ECO:0000256" key="2">
    <source>
        <dbReference type="ARBA" id="ARBA00008524"/>
    </source>
</evidence>
<comment type="function">
    <text evidence="7">Degrades oligopeptides.</text>
</comment>
<dbReference type="Pfam" id="PF14684">
    <property type="entry name" value="Tricorn_C1"/>
    <property type="match status" value="1"/>
</dbReference>
<dbReference type="SUPFAM" id="SSF82171">
    <property type="entry name" value="DPP6 N-terminal domain-like"/>
    <property type="match status" value="1"/>
</dbReference>
<dbReference type="Pfam" id="PF26550">
    <property type="entry name" value="Tricorn_2nd"/>
    <property type="match status" value="1"/>
</dbReference>
<dbReference type="InterPro" id="IPR012393">
    <property type="entry name" value="Tricorn_protease"/>
</dbReference>
<comment type="caution">
    <text evidence="12">The sequence shown here is derived from an EMBL/GenBank/DDBJ whole genome shotgun (WGS) entry which is preliminary data.</text>
</comment>
<name>A0A916JG92_9BACT</name>
<feature type="region of interest" description="Disordered" evidence="10">
    <location>
        <begin position="548"/>
        <end position="585"/>
    </location>
</feature>
<evidence type="ECO:0000313" key="13">
    <source>
        <dbReference type="Proteomes" id="UP000680038"/>
    </source>
</evidence>
<dbReference type="PANTHER" id="PTHR43253:SF1">
    <property type="entry name" value="TRICORN PROTEASE HOMOLOG 2-RELATED"/>
    <property type="match status" value="1"/>
</dbReference>
<dbReference type="CDD" id="cd07562">
    <property type="entry name" value="Peptidase_S41_TRI"/>
    <property type="match status" value="1"/>
</dbReference>
<dbReference type="SMART" id="SM00245">
    <property type="entry name" value="TSPc"/>
    <property type="match status" value="1"/>
</dbReference>
<evidence type="ECO:0000256" key="5">
    <source>
        <dbReference type="ARBA" id="ARBA00022801"/>
    </source>
</evidence>
<dbReference type="Pfam" id="PF14685">
    <property type="entry name" value="PDZ_Tricorn"/>
    <property type="match status" value="1"/>
</dbReference>
<reference evidence="12" key="1">
    <citation type="submission" date="2021-04" db="EMBL/GenBank/DDBJ databases">
        <authorList>
            <person name="Rodrigo-Torres L."/>
            <person name="Arahal R. D."/>
            <person name="Lucena T."/>
        </authorList>
    </citation>
    <scope>NUCLEOTIDE SEQUENCE</scope>
    <source>
        <strain evidence="12">CECT 9275</strain>
    </source>
</reference>
<dbReference type="Gene3D" id="2.30.42.10">
    <property type="match status" value="1"/>
</dbReference>
<evidence type="ECO:0000256" key="7">
    <source>
        <dbReference type="PIRNR" id="PIRNR036421"/>
    </source>
</evidence>
<dbReference type="AlphaFoldDB" id="A0A916JG92"/>
<keyword evidence="4 7" id="KW-0645">Protease</keyword>
<dbReference type="Pfam" id="PF03572">
    <property type="entry name" value="Peptidase_S41"/>
    <property type="match status" value="1"/>
</dbReference>
<keyword evidence="6 7" id="KW-0720">Serine protease</keyword>
<dbReference type="Gene3D" id="3.90.226.10">
    <property type="entry name" value="2-enoyl-CoA Hydratase, Chain A, domain 1"/>
    <property type="match status" value="1"/>
</dbReference>
<dbReference type="GO" id="GO:0008236">
    <property type="term" value="F:serine-type peptidase activity"/>
    <property type="evidence" value="ECO:0007669"/>
    <property type="project" value="UniProtKB-UniRule"/>
</dbReference>
<dbReference type="EMBL" id="CAJRAF010000002">
    <property type="protein sequence ID" value="CAG5011883.1"/>
    <property type="molecule type" value="Genomic_DNA"/>
</dbReference>
<organism evidence="12 13">
    <name type="scientific">Dyadobacter helix</name>
    <dbReference type="NCBI Taxonomy" id="2822344"/>
    <lineage>
        <taxon>Bacteria</taxon>
        <taxon>Pseudomonadati</taxon>
        <taxon>Bacteroidota</taxon>
        <taxon>Cytophagia</taxon>
        <taxon>Cytophagales</taxon>
        <taxon>Spirosomataceae</taxon>
        <taxon>Dyadobacter</taxon>
    </lineage>
</organism>
<keyword evidence="5 7" id="KW-0378">Hydrolase</keyword>
<dbReference type="InterPro" id="IPR036034">
    <property type="entry name" value="PDZ_sf"/>
</dbReference>
<comment type="similarity">
    <text evidence="2 7">Belongs to the peptidase S41B family.</text>
</comment>
<dbReference type="InterPro" id="IPR029414">
    <property type="entry name" value="Tricorn_PDZ"/>
</dbReference>
<evidence type="ECO:0000256" key="4">
    <source>
        <dbReference type="ARBA" id="ARBA00022670"/>
    </source>
</evidence>
<dbReference type="InterPro" id="IPR005151">
    <property type="entry name" value="Tail-specific_protease"/>
</dbReference>
<feature type="active site" description="Charge relay system" evidence="8">
    <location>
        <position position="1043"/>
    </location>
</feature>
<dbReference type="InterPro" id="IPR015943">
    <property type="entry name" value="WD40/YVTN_repeat-like_dom_sf"/>
</dbReference>
<dbReference type="EC" id="3.4.21.-" evidence="7"/>
<dbReference type="SUPFAM" id="SSF52096">
    <property type="entry name" value="ClpP/crotonase"/>
    <property type="match status" value="1"/>
</dbReference>
<dbReference type="SUPFAM" id="SSF69304">
    <property type="entry name" value="Tricorn protease N-terminal domain"/>
    <property type="match status" value="1"/>
</dbReference>
<dbReference type="Gene3D" id="3.30.750.44">
    <property type="match status" value="1"/>
</dbReference>
<feature type="active site" description="Nucleophile" evidence="8">
    <location>
        <position position="984"/>
    </location>
</feature>
<evidence type="ECO:0000256" key="10">
    <source>
        <dbReference type="SAM" id="MobiDB-lite"/>
    </source>
</evidence>
<keyword evidence="3 7" id="KW-0963">Cytoplasm</keyword>
<keyword evidence="13" id="KW-1185">Reference proteome</keyword>
<feature type="domain" description="Tail specific protease" evidence="11">
    <location>
        <begin position="864"/>
        <end position="1054"/>
    </location>
</feature>
<gene>
    <name evidence="12" type="primary">tri1</name>
    <name evidence="12" type="ORF">DYBT9275_05046</name>
</gene>
<dbReference type="SUPFAM" id="SSF50156">
    <property type="entry name" value="PDZ domain-like"/>
    <property type="match status" value="1"/>
</dbReference>
<evidence type="ECO:0000256" key="8">
    <source>
        <dbReference type="PIRSR" id="PIRSR036421-1"/>
    </source>
</evidence>
<dbReference type="Proteomes" id="UP000680038">
    <property type="component" value="Unassembled WGS sequence"/>
</dbReference>
<feature type="site" description="Transition state stabilizer; via amide nitrogen" evidence="9">
    <location>
        <position position="985"/>
    </location>
</feature>
<sequence length="1099" mass="123378">MKKLFFFFCLSNLLHIGLLAQETRLLRFPAVYRNQVVFSYAGDLYTVAREGGTARRITSHPGYEMFPRFSHDGKQIAFTGQYDGNTEVFVIPSTGGEPRRITYTATLGRDDIADRMGPNNVVMGWTPDDQHVLYRNRGTSFNPFKGKIYKAPLSGDLSEELPFTVASWCSYNEDGSRLAMNRVFREFRTWKYYKGGMADDVWIFDTKSGKSENITHHPAQDIFPMYYKNKVYFLSDRDRTMNLFEYDSQSRQTKKITNFTEFDCKFPSLGNDAIAFENGGYIYLHNLETGKTDKLTVTISEDFSSGRNKQINAANFNTSYAIAPDGKRAAFSARGDIFTVPAKSGVTRNLTQSSGAHDRNVEWSPDGKWISYVSDRTGEDELFIQKQDGTEPARQLTKGGGSYKFNPVWSPDSKYLMLGDRNQDLYYIHVATGAKTLVTHNDSREIDDYTFGPDSKWVAFTDPGKAREFDVIRLYNIETKKIIAVTDNWYNSSQPAFSPNGKLLYFVSARDFNPTYSNTEWNHAYTDMDKLYVVRLARDVKSSFQIENDEAGVKPDSSSTSKTDESVKSKNKKNPPAKEGIKPASGDAIVKIDEAGLADRIESLPVSAGSYFRLVPSEEGIYYTTTATGKQRAFKYFSLKDKKESDIGDFDGYVMSGDTKKILLKKMNEWFIEDLGTSKLDPKNKLDLSGLKISTDLHAEWKQVYDESWRQMRDYFYDPGMHGVNWKAMHDKYAALLPFVNHRNDLTYLIGELIGELNIGHAYTNPGDRPEVERLKMGLLGATFSRDKSGYYKIETILSGESWNKTLVSPLRAPGVDVKPGDFIIRLNGNDVKTFTNLYQGLIGKAGQIVELEVNSIASANGSRKVFVKPIADEADLYYHQWVQNNIAKVTKASGGKIGYVHIPDMGPAGLNQFARYFYPQLDKEALIIDDRGNGGGNVSPMIIERLLRRPALGAMMRNSKTASVKPDAQIGPKVCLIDQYSASDGDLFPYQFRFYNIGPLIGQRTWGGVVGIRGSLPFIDGSDLRKPEFAHFAADGSGFIIEGEGVSPDMEVVNDPHEEYMGKDVQLSRAIEELTKKLAEPGAKGVPAIPKFPDKSGK</sequence>
<dbReference type="Pfam" id="PF26549">
    <property type="entry name" value="Tricorn_N"/>
    <property type="match status" value="1"/>
</dbReference>
<protein>
    <recommendedName>
        <fullName evidence="7">Tricorn protease homolog</fullName>
        <ecNumber evidence="7">3.4.21.-</ecNumber>
    </recommendedName>
</protein>
<evidence type="ECO:0000313" key="12">
    <source>
        <dbReference type="EMBL" id="CAG5011883.1"/>
    </source>
</evidence>
<dbReference type="GO" id="GO:0005737">
    <property type="term" value="C:cytoplasm"/>
    <property type="evidence" value="ECO:0007669"/>
    <property type="project" value="UniProtKB-SubCell"/>
</dbReference>
<dbReference type="InterPro" id="IPR029045">
    <property type="entry name" value="ClpP/crotonase-like_dom_sf"/>
</dbReference>
<evidence type="ECO:0000256" key="1">
    <source>
        <dbReference type="ARBA" id="ARBA00004496"/>
    </source>
</evidence>
<evidence type="ECO:0000256" key="6">
    <source>
        <dbReference type="ARBA" id="ARBA00022825"/>
    </source>
</evidence>
<dbReference type="Gene3D" id="2.130.10.10">
    <property type="entry name" value="YVTN repeat-like/Quinoprotein amine dehydrogenase"/>
    <property type="match status" value="1"/>
</dbReference>
<feature type="active site" description="Charge relay system" evidence="8">
    <location>
        <position position="761"/>
    </location>
</feature>
<dbReference type="GO" id="GO:0006508">
    <property type="term" value="P:proteolysis"/>
    <property type="evidence" value="ECO:0007669"/>
    <property type="project" value="UniProtKB-UniRule"/>
</dbReference>
<proteinExistence type="inferred from homology"/>
<dbReference type="PIRSF" id="PIRSF036421">
    <property type="entry name" value="Tricorn_protease"/>
    <property type="match status" value="1"/>
</dbReference>